<dbReference type="PaxDb" id="44689-DDB0188145"/>
<keyword evidence="1" id="KW-0472">Membrane</keyword>
<dbReference type="eggNOG" id="ENOG502RINT">
    <property type="taxonomic scope" value="Eukaryota"/>
</dbReference>
<dbReference type="Proteomes" id="UP000002195">
    <property type="component" value="Unassembled WGS sequence"/>
</dbReference>
<dbReference type="dictyBase" id="DDB_G0288851"/>
<reference evidence="2 3" key="1">
    <citation type="journal article" date="2005" name="Nature">
        <title>The genome of the social amoeba Dictyostelium discoideum.</title>
        <authorList>
            <consortium name="The Dictyostelium discoideum Sequencing Consortium"/>
            <person name="Eichinger L."/>
            <person name="Pachebat J.A."/>
            <person name="Glockner G."/>
            <person name="Rajandream M.A."/>
            <person name="Sucgang R."/>
            <person name="Berriman M."/>
            <person name="Song J."/>
            <person name="Olsen R."/>
            <person name="Szafranski K."/>
            <person name="Xu Q."/>
            <person name="Tunggal B."/>
            <person name="Kummerfeld S."/>
            <person name="Madera M."/>
            <person name="Konfortov B.A."/>
            <person name="Rivero F."/>
            <person name="Bankier A.T."/>
            <person name="Lehmann R."/>
            <person name="Hamlin N."/>
            <person name="Davies R."/>
            <person name="Gaudet P."/>
            <person name="Fey P."/>
            <person name="Pilcher K."/>
            <person name="Chen G."/>
            <person name="Saunders D."/>
            <person name="Sodergren E."/>
            <person name="Davis P."/>
            <person name="Kerhornou A."/>
            <person name="Nie X."/>
            <person name="Hall N."/>
            <person name="Anjard C."/>
            <person name="Hemphill L."/>
            <person name="Bason N."/>
            <person name="Farbrother P."/>
            <person name="Desany B."/>
            <person name="Just E."/>
            <person name="Morio T."/>
            <person name="Rost R."/>
            <person name="Churcher C."/>
            <person name="Cooper J."/>
            <person name="Haydock S."/>
            <person name="van Driessche N."/>
            <person name="Cronin A."/>
            <person name="Goodhead I."/>
            <person name="Muzny D."/>
            <person name="Mourier T."/>
            <person name="Pain A."/>
            <person name="Lu M."/>
            <person name="Harper D."/>
            <person name="Lindsay R."/>
            <person name="Hauser H."/>
            <person name="James K."/>
            <person name="Quiles M."/>
            <person name="Madan Babu M."/>
            <person name="Saito T."/>
            <person name="Buchrieser C."/>
            <person name="Wardroper A."/>
            <person name="Felder M."/>
            <person name="Thangavelu M."/>
            <person name="Johnson D."/>
            <person name="Knights A."/>
            <person name="Loulseged H."/>
            <person name="Mungall K."/>
            <person name="Oliver K."/>
            <person name="Price C."/>
            <person name="Quail M.A."/>
            <person name="Urushihara H."/>
            <person name="Hernandez J."/>
            <person name="Rabbinowitsch E."/>
            <person name="Steffen D."/>
            <person name="Sanders M."/>
            <person name="Ma J."/>
            <person name="Kohara Y."/>
            <person name="Sharp S."/>
            <person name="Simmonds M."/>
            <person name="Spiegler S."/>
            <person name="Tivey A."/>
            <person name="Sugano S."/>
            <person name="White B."/>
            <person name="Walker D."/>
            <person name="Woodward J."/>
            <person name="Winckler T."/>
            <person name="Tanaka Y."/>
            <person name="Shaulsky G."/>
            <person name="Schleicher M."/>
            <person name="Weinstock G."/>
            <person name="Rosenthal A."/>
            <person name="Cox E.C."/>
            <person name="Chisholm R.L."/>
            <person name="Gibbs R."/>
            <person name="Loomis W.F."/>
            <person name="Platzer M."/>
            <person name="Kay R.R."/>
            <person name="Williams J."/>
            <person name="Dear P.H."/>
            <person name="Noegel A.A."/>
            <person name="Barrell B."/>
            <person name="Kuspa A."/>
        </authorList>
    </citation>
    <scope>NUCLEOTIDE SEQUENCE [LARGE SCALE GENOMIC DNA]</scope>
    <source>
        <strain evidence="2 3">AX4</strain>
    </source>
</reference>
<dbReference type="RefSeq" id="XP_636557.1">
    <property type="nucleotide sequence ID" value="XM_631465.1"/>
</dbReference>
<dbReference type="AlphaFoldDB" id="Q54IC0"/>
<comment type="caution">
    <text evidence="2">The sequence shown here is derived from an EMBL/GenBank/DDBJ whole genome shotgun (WGS) entry which is preliminary data.</text>
</comment>
<evidence type="ECO:0000313" key="3">
    <source>
        <dbReference type="Proteomes" id="UP000002195"/>
    </source>
</evidence>
<sequence length="151" mass="16965">MSIITNVVLCSFTTGELTIQSTSNSIQCSLPYKYNKNVYNNQTSICFDLNGNSCEMTLGNSCNLTNTNYLSCIGNYIECSSQTTVCSTENSIFNVNYAQYYLTEYDSRSNPNPGSSSNNSKILSFISFILSFLLILITINSIFIIYYNFYI</sequence>
<dbReference type="InParanoid" id="Q54IC0"/>
<dbReference type="VEuPathDB" id="AmoebaDB:DDB_G0288851"/>
<dbReference type="EMBL" id="AAFI02000125">
    <property type="protein sequence ID" value="EAL63047.1"/>
    <property type="molecule type" value="Genomic_DNA"/>
</dbReference>
<evidence type="ECO:0000313" key="2">
    <source>
        <dbReference type="EMBL" id="EAL63047.1"/>
    </source>
</evidence>
<organism evidence="2 3">
    <name type="scientific">Dictyostelium discoideum</name>
    <name type="common">Social amoeba</name>
    <dbReference type="NCBI Taxonomy" id="44689"/>
    <lineage>
        <taxon>Eukaryota</taxon>
        <taxon>Amoebozoa</taxon>
        <taxon>Evosea</taxon>
        <taxon>Eumycetozoa</taxon>
        <taxon>Dictyostelia</taxon>
        <taxon>Dictyosteliales</taxon>
        <taxon>Dictyosteliaceae</taxon>
        <taxon>Dictyostelium</taxon>
    </lineage>
</organism>
<protein>
    <recommendedName>
        <fullName evidence="4">Transmembrane protein</fullName>
    </recommendedName>
</protein>
<gene>
    <name evidence="2" type="ORF">DDB_G0288851</name>
</gene>
<dbReference type="GeneID" id="8626842"/>
<evidence type="ECO:0000256" key="1">
    <source>
        <dbReference type="SAM" id="Phobius"/>
    </source>
</evidence>
<name>Q54IC0_DICDI</name>
<keyword evidence="3" id="KW-1185">Reference proteome</keyword>
<dbReference type="FunCoup" id="Q54IC0">
    <property type="interactions" value="877"/>
</dbReference>
<keyword evidence="1" id="KW-1133">Transmembrane helix</keyword>
<proteinExistence type="predicted"/>
<dbReference type="KEGG" id="ddi:DDB_G0288851"/>
<accession>Q54IC0</accession>
<dbReference type="HOGENOM" id="CLU_1734890_0_0_1"/>
<evidence type="ECO:0008006" key="4">
    <source>
        <dbReference type="Google" id="ProtNLM"/>
    </source>
</evidence>
<dbReference type="OMA" id="NSCEMTL"/>
<feature type="transmembrane region" description="Helical" evidence="1">
    <location>
        <begin position="122"/>
        <end position="147"/>
    </location>
</feature>
<keyword evidence="1" id="KW-0812">Transmembrane</keyword>